<dbReference type="WBParaSite" id="Hba_19508">
    <property type="protein sequence ID" value="Hba_19508"/>
    <property type="gene ID" value="Hba_19508"/>
</dbReference>
<keyword evidence="1" id="KW-1185">Reference proteome</keyword>
<dbReference type="Proteomes" id="UP000095283">
    <property type="component" value="Unplaced"/>
</dbReference>
<dbReference type="AlphaFoldDB" id="A0A1I7XPP6"/>
<proteinExistence type="predicted"/>
<reference evidence="2" key="1">
    <citation type="submission" date="2016-11" db="UniProtKB">
        <authorList>
            <consortium name="WormBaseParasite"/>
        </authorList>
    </citation>
    <scope>IDENTIFICATION</scope>
</reference>
<evidence type="ECO:0000313" key="1">
    <source>
        <dbReference type="Proteomes" id="UP000095283"/>
    </source>
</evidence>
<sequence length="359" mass="40609">MDMKVNNCVQGFAGSTKSDSAKCDMYVEAFMDYFILAITPLYEKDEAIKHNAEKQYWIQTLAWVFLCWRKHCFCYDNSKLKPFDPHFELKFKRIELIAVWMHSKVGLSAGLLSSPSSYSMRHTHGASESRKWALSGVPSTEGFPLRLACLGDVENAKLSYELAEVLKKLEDNSINRILTSLDIWGHCKFSDEDPSAVNFTTLRFGLCCLSEVIAECNNVRKNFANMTTSHVRRSLMASISKPEYDDLGPVEKRAMMETLTTGCGSGQDTVHRTIQRNKSRDPQPIVFGETPLILPKVKFITDFEKQAIEDIKEKLGAEVMKRLQMLPLMPPHLFDPSGVLKPPRVPVVDAALRKDSMLS</sequence>
<accession>A0A1I7XPP6</accession>
<organism evidence="1 2">
    <name type="scientific">Heterorhabditis bacteriophora</name>
    <name type="common">Entomopathogenic nematode worm</name>
    <dbReference type="NCBI Taxonomy" id="37862"/>
    <lineage>
        <taxon>Eukaryota</taxon>
        <taxon>Metazoa</taxon>
        <taxon>Ecdysozoa</taxon>
        <taxon>Nematoda</taxon>
        <taxon>Chromadorea</taxon>
        <taxon>Rhabditida</taxon>
        <taxon>Rhabditina</taxon>
        <taxon>Rhabditomorpha</taxon>
        <taxon>Strongyloidea</taxon>
        <taxon>Heterorhabditidae</taxon>
        <taxon>Heterorhabditis</taxon>
    </lineage>
</organism>
<name>A0A1I7XPP6_HETBA</name>
<evidence type="ECO:0000313" key="2">
    <source>
        <dbReference type="WBParaSite" id="Hba_19508"/>
    </source>
</evidence>
<protein>
    <submittedName>
        <fullName evidence="2">BRO1 domain-containing protein</fullName>
    </submittedName>
</protein>